<protein>
    <recommendedName>
        <fullName evidence="3">DUF937 domain-containing protein</fullName>
    </recommendedName>
</protein>
<name>L0D5Z0_SINAD</name>
<reference evidence="1 2" key="1">
    <citation type="submission" date="2012-02" db="EMBL/GenBank/DDBJ databases">
        <title>Complete sequence of chromosome of Singulisphaera acidiphila DSM 18658.</title>
        <authorList>
            <consortium name="US DOE Joint Genome Institute (JGI-PGF)"/>
            <person name="Lucas S."/>
            <person name="Copeland A."/>
            <person name="Lapidus A."/>
            <person name="Glavina del Rio T."/>
            <person name="Dalin E."/>
            <person name="Tice H."/>
            <person name="Bruce D."/>
            <person name="Goodwin L."/>
            <person name="Pitluck S."/>
            <person name="Peters L."/>
            <person name="Ovchinnikova G."/>
            <person name="Chertkov O."/>
            <person name="Kyrpides N."/>
            <person name="Mavromatis K."/>
            <person name="Ivanova N."/>
            <person name="Brettin T."/>
            <person name="Detter J.C."/>
            <person name="Han C."/>
            <person name="Larimer F."/>
            <person name="Land M."/>
            <person name="Hauser L."/>
            <person name="Markowitz V."/>
            <person name="Cheng J.-F."/>
            <person name="Hugenholtz P."/>
            <person name="Woyke T."/>
            <person name="Wu D."/>
            <person name="Tindall B."/>
            <person name="Pomrenke H."/>
            <person name="Brambilla E."/>
            <person name="Klenk H.-P."/>
            <person name="Eisen J.A."/>
        </authorList>
    </citation>
    <scope>NUCLEOTIDE SEQUENCE [LARGE SCALE GENOMIC DNA]</scope>
    <source>
        <strain evidence="2">ATCC BAA-1392 / DSM 18658 / VKM B-2454 / MOB10</strain>
    </source>
</reference>
<dbReference type="Gene3D" id="1.10.10.690">
    <property type="entry name" value="YidB-like"/>
    <property type="match status" value="1"/>
</dbReference>
<sequence>MGLLDTVKGQIAEAVQSQLAGILGGSSKEGEAGIPTAATDHVAEVVEQQGLGSLLQKFREGGLGDVMSSWVGKGANLPVSGEQIQQALGSDVVQNLAAKIGIPTEQAAALLSHILPHAVDTMTPEGHVAEDEATVVVPETSSSET</sequence>
<evidence type="ECO:0008006" key="3">
    <source>
        <dbReference type="Google" id="ProtNLM"/>
    </source>
</evidence>
<accession>L0D5Z0</accession>
<dbReference type="KEGG" id="saci:Sinac_0385"/>
<dbReference type="HOGENOM" id="CLU_084747_4_0_0"/>
<gene>
    <name evidence="1" type="ordered locus">Sinac_0385</name>
</gene>
<dbReference type="InterPro" id="IPR027405">
    <property type="entry name" value="YidB-like"/>
</dbReference>
<dbReference type="InterPro" id="IPR045372">
    <property type="entry name" value="YidB"/>
</dbReference>
<dbReference type="Proteomes" id="UP000010798">
    <property type="component" value="Chromosome"/>
</dbReference>
<dbReference type="OrthoDB" id="370541at2"/>
<evidence type="ECO:0000313" key="2">
    <source>
        <dbReference type="Proteomes" id="UP000010798"/>
    </source>
</evidence>
<dbReference type="AlphaFoldDB" id="L0D5Z0"/>
<dbReference type="Pfam" id="PF20159">
    <property type="entry name" value="YidB"/>
    <property type="match status" value="1"/>
</dbReference>
<keyword evidence="2" id="KW-1185">Reference proteome</keyword>
<dbReference type="eggNOG" id="COG3753">
    <property type="taxonomic scope" value="Bacteria"/>
</dbReference>
<dbReference type="RefSeq" id="WP_015244009.1">
    <property type="nucleotide sequence ID" value="NC_019892.1"/>
</dbReference>
<dbReference type="SUPFAM" id="SSF140804">
    <property type="entry name" value="YidB-like"/>
    <property type="match status" value="1"/>
</dbReference>
<dbReference type="EMBL" id="CP003364">
    <property type="protein sequence ID" value="AGA24824.1"/>
    <property type="molecule type" value="Genomic_DNA"/>
</dbReference>
<dbReference type="STRING" id="886293.Sinac_0385"/>
<organism evidence="1 2">
    <name type="scientific">Singulisphaera acidiphila (strain ATCC BAA-1392 / DSM 18658 / VKM B-2454 / MOB10)</name>
    <dbReference type="NCBI Taxonomy" id="886293"/>
    <lineage>
        <taxon>Bacteria</taxon>
        <taxon>Pseudomonadati</taxon>
        <taxon>Planctomycetota</taxon>
        <taxon>Planctomycetia</taxon>
        <taxon>Isosphaerales</taxon>
        <taxon>Isosphaeraceae</taxon>
        <taxon>Singulisphaera</taxon>
    </lineage>
</organism>
<proteinExistence type="predicted"/>
<evidence type="ECO:0000313" key="1">
    <source>
        <dbReference type="EMBL" id="AGA24824.1"/>
    </source>
</evidence>